<dbReference type="InterPro" id="IPR001296">
    <property type="entry name" value="Glyco_trans_1"/>
</dbReference>
<dbReference type="PANTHER" id="PTHR45825">
    <property type="entry name" value="GRANULE-BOUND STARCH SYNTHASE 1, CHLOROPLASTIC/AMYLOPLASTIC"/>
    <property type="match status" value="1"/>
</dbReference>
<keyword evidence="7 11" id="KW-0328">Glycosyltransferase</keyword>
<dbReference type="SUPFAM" id="SSF53756">
    <property type="entry name" value="UDP-Glycosyltransferase/glycogen phosphorylase"/>
    <property type="match status" value="1"/>
</dbReference>
<comment type="function">
    <text evidence="2 11">Synthesizes alpha-1,4-glucan chains using ADP-glucose.</text>
</comment>
<keyword evidence="9 11" id="KW-0320">Glycogen biosynthesis</keyword>
<name>A0A370DE58_9GAMM</name>
<gene>
    <name evidence="11" type="primary">glgA</name>
    <name evidence="14" type="ORF">DIZ79_17895</name>
</gene>
<feature type="domain" description="Glycosyl transferase family 1" evidence="12">
    <location>
        <begin position="323"/>
        <end position="471"/>
    </location>
</feature>
<dbReference type="Pfam" id="PF08323">
    <property type="entry name" value="Glyco_transf_5"/>
    <property type="match status" value="1"/>
</dbReference>
<evidence type="ECO:0000256" key="7">
    <source>
        <dbReference type="ARBA" id="ARBA00022676"/>
    </source>
</evidence>
<dbReference type="GO" id="GO:0004373">
    <property type="term" value="F:alpha-1,4-glucan glucosyltransferase (UDP-glucose donor) activity"/>
    <property type="evidence" value="ECO:0007669"/>
    <property type="project" value="InterPro"/>
</dbReference>
<reference evidence="14 15" key="1">
    <citation type="journal article" date="2018" name="ISME J.">
        <title>Endosymbiont genomes yield clues of tubeworm success.</title>
        <authorList>
            <person name="Li Y."/>
            <person name="Liles M.R."/>
            <person name="Halanych K.M."/>
        </authorList>
    </citation>
    <scope>NUCLEOTIDE SEQUENCE [LARGE SCALE GENOMIC DNA]</scope>
    <source>
        <strain evidence="14">A1422</strain>
    </source>
</reference>
<dbReference type="EMBL" id="QFXD01000321">
    <property type="protein sequence ID" value="RDH83188.1"/>
    <property type="molecule type" value="Genomic_DNA"/>
</dbReference>
<evidence type="ECO:0000313" key="15">
    <source>
        <dbReference type="Proteomes" id="UP000255508"/>
    </source>
</evidence>
<accession>A0A370DE58</accession>
<evidence type="ECO:0000259" key="13">
    <source>
        <dbReference type="Pfam" id="PF08323"/>
    </source>
</evidence>
<dbReference type="GO" id="GO:0005978">
    <property type="term" value="P:glycogen biosynthetic process"/>
    <property type="evidence" value="ECO:0007669"/>
    <property type="project" value="UniProtKB-UniRule"/>
</dbReference>
<dbReference type="Gene3D" id="3.40.50.2000">
    <property type="entry name" value="Glycogen Phosphorylase B"/>
    <property type="match status" value="2"/>
</dbReference>
<dbReference type="CDD" id="cd03791">
    <property type="entry name" value="GT5_Glycogen_synthase_DULL1-like"/>
    <property type="match status" value="1"/>
</dbReference>
<dbReference type="PANTHER" id="PTHR45825:SF11">
    <property type="entry name" value="ALPHA AMYLASE DOMAIN-CONTAINING PROTEIN"/>
    <property type="match status" value="1"/>
</dbReference>
<dbReference type="NCBIfam" id="TIGR02095">
    <property type="entry name" value="glgA"/>
    <property type="match status" value="1"/>
</dbReference>
<evidence type="ECO:0000256" key="9">
    <source>
        <dbReference type="ARBA" id="ARBA00023056"/>
    </source>
</evidence>
<evidence type="ECO:0000259" key="12">
    <source>
        <dbReference type="Pfam" id="PF00534"/>
    </source>
</evidence>
<protein>
    <recommendedName>
        <fullName evidence="6 11">Glycogen synthase</fullName>
        <ecNumber evidence="5 11">2.4.1.21</ecNumber>
    </recommendedName>
    <alternativeName>
        <fullName evidence="10 11">Starch [bacterial glycogen] synthase</fullName>
    </alternativeName>
</protein>
<evidence type="ECO:0000256" key="3">
    <source>
        <dbReference type="ARBA" id="ARBA00004964"/>
    </source>
</evidence>
<comment type="caution">
    <text evidence="14">The sequence shown here is derived from an EMBL/GenBank/DDBJ whole genome shotgun (WGS) entry which is preliminary data.</text>
</comment>
<evidence type="ECO:0000313" key="14">
    <source>
        <dbReference type="EMBL" id="RDH83188.1"/>
    </source>
</evidence>
<evidence type="ECO:0000256" key="2">
    <source>
        <dbReference type="ARBA" id="ARBA00002764"/>
    </source>
</evidence>
<comment type="catalytic activity">
    <reaction evidence="1 11">
        <text>[(1-&gt;4)-alpha-D-glucosyl](n) + ADP-alpha-D-glucose = [(1-&gt;4)-alpha-D-glucosyl](n+1) + ADP + H(+)</text>
        <dbReference type="Rhea" id="RHEA:18189"/>
        <dbReference type="Rhea" id="RHEA-COMP:9584"/>
        <dbReference type="Rhea" id="RHEA-COMP:9587"/>
        <dbReference type="ChEBI" id="CHEBI:15378"/>
        <dbReference type="ChEBI" id="CHEBI:15444"/>
        <dbReference type="ChEBI" id="CHEBI:57498"/>
        <dbReference type="ChEBI" id="CHEBI:456216"/>
        <dbReference type="EC" id="2.4.1.21"/>
    </reaction>
</comment>
<sequence>MPLFTLELGIALNKSLDNIDITLSDLAGNPPLNILFASSEATPLIKTGGLADVAGSLPAALRTPGHDCRLVLPAYPQAIEHADDLQQVAELDIPGYLGRVRLLSGFSGPHGVPLYLVDAPYFFEREGNPYLTPEGYNWEDNANRFGLFCKTIVEIGLDNAGLDWKPDLVHANDWQTGLVPALLSRHSDRPATVFTIHNLAYQGLFDLETFDQLHLPAELWSPEGLEFQSQLSFIKGGIAFADRITTVSPTYAEEVQTPAFGYGLEGLLQHRSHNFSGILNGIDYHEWDPASDPNTVAPFTADSFEKKAENKLALQREFGLPEDEHIQLFGYIGRLVEQKGVDLILQILPGIMDSGAQVVLLGSGNPELEQALKKISSKYHSRVGVYIGYDEGLAHRIEAGCDCFLMPSRFEPCGLNQIYSLRYGTIPIVRRTGGLADTVVDVNPHTLADGSATGFLFDNANGAGLWGAVERAIDFYHRPEVEWCILATTGMRQDLSWETSGKHYLDLYQDAITSPFTPSV</sequence>
<evidence type="ECO:0000256" key="8">
    <source>
        <dbReference type="ARBA" id="ARBA00022679"/>
    </source>
</evidence>
<comment type="similarity">
    <text evidence="4 11">Belongs to the glycosyltransferase 1 family. Bacterial/plant glycogen synthase subfamily.</text>
</comment>
<dbReference type="InterPro" id="IPR011835">
    <property type="entry name" value="GS/SS"/>
</dbReference>
<dbReference type="InterPro" id="IPR013534">
    <property type="entry name" value="Starch_synth_cat_dom"/>
</dbReference>
<dbReference type="NCBIfam" id="NF001899">
    <property type="entry name" value="PRK00654.1-2"/>
    <property type="match status" value="1"/>
</dbReference>
<feature type="domain" description="Starch synthase catalytic" evidence="13">
    <location>
        <begin position="33"/>
        <end position="270"/>
    </location>
</feature>
<evidence type="ECO:0000256" key="4">
    <source>
        <dbReference type="ARBA" id="ARBA00010281"/>
    </source>
</evidence>
<comment type="pathway">
    <text evidence="3 11">Glycan biosynthesis; glycogen biosynthesis.</text>
</comment>
<dbReference type="AlphaFoldDB" id="A0A370DE58"/>
<evidence type="ECO:0000256" key="1">
    <source>
        <dbReference type="ARBA" id="ARBA00001478"/>
    </source>
</evidence>
<evidence type="ECO:0000256" key="5">
    <source>
        <dbReference type="ARBA" id="ARBA00012588"/>
    </source>
</evidence>
<evidence type="ECO:0000256" key="6">
    <source>
        <dbReference type="ARBA" id="ARBA00019935"/>
    </source>
</evidence>
<dbReference type="Proteomes" id="UP000255508">
    <property type="component" value="Unassembled WGS sequence"/>
</dbReference>
<evidence type="ECO:0000256" key="10">
    <source>
        <dbReference type="ARBA" id="ARBA00031722"/>
    </source>
</evidence>
<proteinExistence type="inferred from homology"/>
<dbReference type="GO" id="GO:0009011">
    <property type="term" value="F:alpha-1,4-glucan glucosyltransferase (ADP-glucose donor) activity"/>
    <property type="evidence" value="ECO:0007669"/>
    <property type="project" value="UniProtKB-UniRule"/>
</dbReference>
<dbReference type="EC" id="2.4.1.21" evidence="5 11"/>
<organism evidence="14 15">
    <name type="scientific">endosymbiont of Lamellibrachia luymesi</name>
    <dbReference type="NCBI Taxonomy" id="2200907"/>
    <lineage>
        <taxon>Bacteria</taxon>
        <taxon>Pseudomonadati</taxon>
        <taxon>Pseudomonadota</taxon>
        <taxon>Gammaproteobacteria</taxon>
        <taxon>sulfur-oxidizing symbionts</taxon>
    </lineage>
</organism>
<feature type="binding site" evidence="11">
    <location>
        <position position="46"/>
    </location>
    <ligand>
        <name>ADP-alpha-D-glucose</name>
        <dbReference type="ChEBI" id="CHEBI:57498"/>
    </ligand>
</feature>
<keyword evidence="8 11" id="KW-0808">Transferase</keyword>
<dbReference type="UniPathway" id="UPA00164"/>
<dbReference type="HAMAP" id="MF_00484">
    <property type="entry name" value="Glycogen_synth"/>
    <property type="match status" value="1"/>
</dbReference>
<dbReference type="Pfam" id="PF00534">
    <property type="entry name" value="Glycos_transf_1"/>
    <property type="match status" value="1"/>
</dbReference>
<evidence type="ECO:0000256" key="11">
    <source>
        <dbReference type="HAMAP-Rule" id="MF_00484"/>
    </source>
</evidence>